<sequence>MNYLACDAKAGSKPCKCEKKGDDYTATLEFKVKTALNNGDVQAIWVATKPAPAPVAPVPAEAAAGGADNATTPIEPAPMSAEKKNMVQTANVGVVKDKCEKSKTTGGAAETALVSFWLNFLCLAMANLVLN</sequence>
<name>A0A3S1H5S9_ELYCH</name>
<evidence type="ECO:0000256" key="1">
    <source>
        <dbReference type="SAM" id="MobiDB-lite"/>
    </source>
</evidence>
<proteinExistence type="predicted"/>
<feature type="region of interest" description="Disordered" evidence="1">
    <location>
        <begin position="59"/>
        <end position="81"/>
    </location>
</feature>
<gene>
    <name evidence="2" type="ORF">EGW08_019456</name>
</gene>
<dbReference type="Proteomes" id="UP000271974">
    <property type="component" value="Unassembled WGS sequence"/>
</dbReference>
<dbReference type="AlphaFoldDB" id="A0A3S1H5S9"/>
<evidence type="ECO:0000313" key="3">
    <source>
        <dbReference type="Proteomes" id="UP000271974"/>
    </source>
</evidence>
<protein>
    <submittedName>
        <fullName evidence="2">Uncharacterized protein</fullName>
    </submittedName>
</protein>
<dbReference type="EMBL" id="RQTK01001018">
    <property type="protein sequence ID" value="RUS72796.1"/>
    <property type="molecule type" value="Genomic_DNA"/>
</dbReference>
<organism evidence="2 3">
    <name type="scientific">Elysia chlorotica</name>
    <name type="common">Eastern emerald elysia</name>
    <name type="synonym">Sea slug</name>
    <dbReference type="NCBI Taxonomy" id="188477"/>
    <lineage>
        <taxon>Eukaryota</taxon>
        <taxon>Metazoa</taxon>
        <taxon>Spiralia</taxon>
        <taxon>Lophotrochozoa</taxon>
        <taxon>Mollusca</taxon>
        <taxon>Gastropoda</taxon>
        <taxon>Heterobranchia</taxon>
        <taxon>Euthyneura</taxon>
        <taxon>Panpulmonata</taxon>
        <taxon>Sacoglossa</taxon>
        <taxon>Placobranchoidea</taxon>
        <taxon>Plakobranchidae</taxon>
        <taxon>Elysia</taxon>
    </lineage>
</organism>
<accession>A0A3S1H5S9</accession>
<feature type="compositionally biased region" description="Low complexity" evidence="1">
    <location>
        <begin position="59"/>
        <end position="73"/>
    </location>
</feature>
<reference evidence="2 3" key="1">
    <citation type="submission" date="2019-01" db="EMBL/GenBank/DDBJ databases">
        <title>A draft genome assembly of the solar-powered sea slug Elysia chlorotica.</title>
        <authorList>
            <person name="Cai H."/>
            <person name="Li Q."/>
            <person name="Fang X."/>
            <person name="Li J."/>
            <person name="Curtis N.E."/>
            <person name="Altenburger A."/>
            <person name="Shibata T."/>
            <person name="Feng M."/>
            <person name="Maeda T."/>
            <person name="Schwartz J.A."/>
            <person name="Shigenobu S."/>
            <person name="Lundholm N."/>
            <person name="Nishiyama T."/>
            <person name="Yang H."/>
            <person name="Hasebe M."/>
            <person name="Li S."/>
            <person name="Pierce S.K."/>
            <person name="Wang J."/>
        </authorList>
    </citation>
    <scope>NUCLEOTIDE SEQUENCE [LARGE SCALE GENOMIC DNA]</scope>
    <source>
        <strain evidence="2">EC2010</strain>
        <tissue evidence="2">Whole organism of an adult</tissue>
    </source>
</reference>
<keyword evidence="3" id="KW-1185">Reference proteome</keyword>
<comment type="caution">
    <text evidence="2">The sequence shown here is derived from an EMBL/GenBank/DDBJ whole genome shotgun (WGS) entry which is preliminary data.</text>
</comment>
<evidence type="ECO:0000313" key="2">
    <source>
        <dbReference type="EMBL" id="RUS72796.1"/>
    </source>
</evidence>